<evidence type="ECO:0008006" key="4">
    <source>
        <dbReference type="Google" id="ProtNLM"/>
    </source>
</evidence>
<organism evidence="2 3">
    <name type="scientific">Halobellus ruber</name>
    <dbReference type="NCBI Taxonomy" id="2761102"/>
    <lineage>
        <taxon>Archaea</taxon>
        <taxon>Methanobacteriati</taxon>
        <taxon>Methanobacteriota</taxon>
        <taxon>Stenosarchaea group</taxon>
        <taxon>Halobacteria</taxon>
        <taxon>Halobacteriales</taxon>
        <taxon>Haloferacaceae</taxon>
        <taxon>Halobellus</taxon>
    </lineage>
</organism>
<dbReference type="EMBL" id="JACKXD010000001">
    <property type="protein sequence ID" value="MBB6645051.1"/>
    <property type="molecule type" value="Genomic_DNA"/>
</dbReference>
<accession>A0A7J9SJ66</accession>
<evidence type="ECO:0000313" key="2">
    <source>
        <dbReference type="EMBL" id="MBB6645051.1"/>
    </source>
</evidence>
<keyword evidence="3" id="KW-1185">Reference proteome</keyword>
<evidence type="ECO:0000256" key="1">
    <source>
        <dbReference type="SAM" id="MobiDB-lite"/>
    </source>
</evidence>
<dbReference type="AlphaFoldDB" id="A0A7J9SJ66"/>
<reference evidence="2 3" key="1">
    <citation type="submission" date="2020-08" db="EMBL/GenBank/DDBJ databases">
        <authorList>
            <person name="Seo M.-J."/>
        </authorList>
    </citation>
    <scope>NUCLEOTIDE SEQUENCE [LARGE SCALE GENOMIC DNA]</scope>
    <source>
        <strain evidence="2 3">MBLA0160</strain>
    </source>
</reference>
<feature type="region of interest" description="Disordered" evidence="1">
    <location>
        <begin position="26"/>
        <end position="49"/>
    </location>
</feature>
<feature type="compositionally biased region" description="Acidic residues" evidence="1">
    <location>
        <begin position="31"/>
        <end position="46"/>
    </location>
</feature>
<gene>
    <name evidence="2" type="ORF">H5V44_01830</name>
</gene>
<proteinExistence type="predicted"/>
<dbReference type="Proteomes" id="UP000546257">
    <property type="component" value="Unassembled WGS sequence"/>
</dbReference>
<evidence type="ECO:0000313" key="3">
    <source>
        <dbReference type="Proteomes" id="UP000546257"/>
    </source>
</evidence>
<dbReference type="RefSeq" id="WP_185191429.1">
    <property type="nucleotide sequence ID" value="NZ_JACKXD010000001.1"/>
</dbReference>
<comment type="caution">
    <text evidence="2">The sequence shown here is derived from an EMBL/GenBank/DDBJ whole genome shotgun (WGS) entry which is preliminary data.</text>
</comment>
<sequence length="267" mass="28906">MDRLRTLAEKLDIGIEKLAEAIRARLRSSDSETDSDTDTDSEADAETADRATRFESALGSLREKLSNLASFIRRHPLLTGGGVVLLLLAARRTGIDRYAEARQVERLNAKEYARHVGGTVTDSGTSAYAPDGGVDGVVRVGEDQTKIQSKHHATAVPESVLQEYADTVDVVAASNGFADGVDPATYGFETFTTQDWSLLAQARLECGRILRGLSKWVRGVRACLTTIVESRGHLDAIASFVRGLRNPQLAALAAIVSVSLWFSYKIA</sequence>
<protein>
    <recommendedName>
        <fullName evidence="4">Restriction endonuclease</fullName>
    </recommendedName>
</protein>
<name>A0A7J9SJ66_9EURY</name>